<keyword evidence="3" id="KW-1185">Reference proteome</keyword>
<dbReference type="Pfam" id="PF07700">
    <property type="entry name" value="HNOB"/>
    <property type="match status" value="1"/>
</dbReference>
<evidence type="ECO:0000313" key="3">
    <source>
        <dbReference type="Proteomes" id="UP000655588"/>
    </source>
</evidence>
<accession>A0A833VIN2</accession>
<reference evidence="2" key="1">
    <citation type="submission" date="2019-11" db="EMBL/GenBank/DDBJ databases">
        <title>The nuclear and mitochondrial genomes of Frieseomelitta varia - a highly eusocial stingless bee (Meliponini) with a permanently sterile worker caste.</title>
        <authorList>
            <person name="Freitas F.C.P."/>
            <person name="Lourenco A.P."/>
            <person name="Nunes F.M.F."/>
            <person name="Paschoal A.R."/>
            <person name="Abreu F.C.P."/>
            <person name="Barbin F.O."/>
            <person name="Bataglia L."/>
            <person name="Cardoso-Junior C.A.M."/>
            <person name="Cervoni M.S."/>
            <person name="Silva S.R."/>
            <person name="Dalarmi F."/>
            <person name="Del Lama M.A."/>
            <person name="Depintor T.S."/>
            <person name="Ferreira K.M."/>
            <person name="Goria P.S."/>
            <person name="Jaskot M.C."/>
            <person name="Lago D.C."/>
            <person name="Luna-Lucena D."/>
            <person name="Moda L.M."/>
            <person name="Nascimento L."/>
            <person name="Pedrino M."/>
            <person name="Rabico F.O."/>
            <person name="Sanches F.C."/>
            <person name="Santos D.E."/>
            <person name="Santos C.G."/>
            <person name="Vieira J."/>
            <person name="Lopes T.F."/>
            <person name="Barchuk A.R."/>
            <person name="Hartfelder K."/>
            <person name="Simoes Z.L.P."/>
            <person name="Bitondi M.M.G."/>
            <person name="Pinheiro D.G."/>
        </authorList>
    </citation>
    <scope>NUCLEOTIDE SEQUENCE</scope>
    <source>
        <strain evidence="2">USP_RPSP 00005682</strain>
        <tissue evidence="2">Whole individual</tissue>
    </source>
</reference>
<dbReference type="Proteomes" id="UP000655588">
    <property type="component" value="Unassembled WGS sequence"/>
</dbReference>
<protein>
    <recommendedName>
        <fullName evidence="1">Heme NO-binding domain-containing protein</fullName>
    </recommendedName>
</protein>
<name>A0A833VIN2_9HYME</name>
<dbReference type="SUPFAM" id="SSF111126">
    <property type="entry name" value="Ligand-binding domain in the NO signalling and Golgi transport"/>
    <property type="match status" value="1"/>
</dbReference>
<dbReference type="GO" id="GO:0008074">
    <property type="term" value="C:guanylate cyclase complex, soluble"/>
    <property type="evidence" value="ECO:0007669"/>
    <property type="project" value="TreeGrafter"/>
</dbReference>
<comment type="caution">
    <text evidence="2">The sequence shown here is derived from an EMBL/GenBank/DDBJ whole genome shotgun (WGS) entry which is preliminary data.</text>
</comment>
<dbReference type="GO" id="GO:0070482">
    <property type="term" value="P:response to oxygen levels"/>
    <property type="evidence" value="ECO:0007669"/>
    <property type="project" value="TreeGrafter"/>
</dbReference>
<dbReference type="Gene3D" id="3.90.1520.10">
    <property type="entry name" value="H-NOX domain"/>
    <property type="match status" value="1"/>
</dbReference>
<dbReference type="GO" id="GO:0004383">
    <property type="term" value="F:guanylate cyclase activity"/>
    <property type="evidence" value="ECO:0007669"/>
    <property type="project" value="TreeGrafter"/>
</dbReference>
<dbReference type="GO" id="GO:0019826">
    <property type="term" value="F:oxygen sensor activity"/>
    <property type="evidence" value="ECO:0007669"/>
    <property type="project" value="TreeGrafter"/>
</dbReference>
<dbReference type="AlphaFoldDB" id="A0A833VIN2"/>
<organism evidence="2 3">
    <name type="scientific">Frieseomelitta varia</name>
    <dbReference type="NCBI Taxonomy" id="561572"/>
    <lineage>
        <taxon>Eukaryota</taxon>
        <taxon>Metazoa</taxon>
        <taxon>Ecdysozoa</taxon>
        <taxon>Arthropoda</taxon>
        <taxon>Hexapoda</taxon>
        <taxon>Insecta</taxon>
        <taxon>Pterygota</taxon>
        <taxon>Neoptera</taxon>
        <taxon>Endopterygota</taxon>
        <taxon>Hymenoptera</taxon>
        <taxon>Apocrita</taxon>
        <taxon>Aculeata</taxon>
        <taxon>Apoidea</taxon>
        <taxon>Anthophila</taxon>
        <taxon>Apidae</taxon>
        <taxon>Frieseomelitta</taxon>
    </lineage>
</organism>
<evidence type="ECO:0000259" key="1">
    <source>
        <dbReference type="Pfam" id="PF07700"/>
    </source>
</evidence>
<dbReference type="GO" id="GO:0070026">
    <property type="term" value="F:nitric oxide binding"/>
    <property type="evidence" value="ECO:0007669"/>
    <property type="project" value="TreeGrafter"/>
</dbReference>
<evidence type="ECO:0000313" key="2">
    <source>
        <dbReference type="EMBL" id="KAF3419786.1"/>
    </source>
</evidence>
<dbReference type="InterPro" id="IPR038158">
    <property type="entry name" value="H-NOX_domain_sf"/>
</dbReference>
<dbReference type="InterPro" id="IPR024096">
    <property type="entry name" value="NO_sig/Golgi_transp_ligand-bd"/>
</dbReference>
<gene>
    <name evidence="2" type="ORF">E2986_07949</name>
</gene>
<dbReference type="PANTHER" id="PTHR45655:SF10">
    <property type="entry name" value="SOLUBLE GUANYLATE CYCLASE 88E"/>
    <property type="match status" value="1"/>
</dbReference>
<dbReference type="GO" id="GO:0038060">
    <property type="term" value="P:nitric oxide-cGMP-mediated signaling"/>
    <property type="evidence" value="ECO:0007669"/>
    <property type="project" value="TreeGrafter"/>
</dbReference>
<dbReference type="PANTHER" id="PTHR45655">
    <property type="entry name" value="GUANYLATE CYCLASE SOLUBLE SUBUNIT BETA-2"/>
    <property type="match status" value="1"/>
</dbReference>
<proteinExistence type="predicted"/>
<dbReference type="GO" id="GO:0020037">
    <property type="term" value="F:heme binding"/>
    <property type="evidence" value="ECO:0007669"/>
    <property type="project" value="InterPro"/>
</dbReference>
<sequence length="107" mass="12525">MYGLILENMSEYIRQVYGEDRWEEIRRQASVDQPSFSVHQVYPENLIPRLAKKAIQVLGITEKEFFDQMGVHFVGFVGQYGYDRVLSVLGRHDESALVYLRKRDAAR</sequence>
<feature type="domain" description="Heme NO-binding" evidence="1">
    <location>
        <begin position="2"/>
        <end position="92"/>
    </location>
</feature>
<dbReference type="InterPro" id="IPR011644">
    <property type="entry name" value="Heme_NO-bd"/>
</dbReference>
<dbReference type="EMBL" id="WNWW01001731">
    <property type="protein sequence ID" value="KAF3419786.1"/>
    <property type="molecule type" value="Genomic_DNA"/>
</dbReference>